<feature type="coiled-coil region" evidence="1">
    <location>
        <begin position="299"/>
        <end position="326"/>
    </location>
</feature>
<evidence type="ECO:0000313" key="4">
    <source>
        <dbReference type="Proteomes" id="UP001146120"/>
    </source>
</evidence>
<reference evidence="3" key="1">
    <citation type="submission" date="2022-11" db="EMBL/GenBank/DDBJ databases">
        <authorList>
            <person name="Morgan W.R."/>
            <person name="Tartar A."/>
        </authorList>
    </citation>
    <scope>NUCLEOTIDE SEQUENCE</scope>
    <source>
        <strain evidence="3">ARSEF 373</strain>
    </source>
</reference>
<dbReference type="Proteomes" id="UP001146120">
    <property type="component" value="Unassembled WGS sequence"/>
</dbReference>
<evidence type="ECO:0000313" key="3">
    <source>
        <dbReference type="EMBL" id="DBA03750.1"/>
    </source>
</evidence>
<name>A0AAV2ZCN6_9STRA</name>
<reference evidence="3" key="2">
    <citation type="journal article" date="2023" name="Microbiol Resour">
        <title>Decontamination and Annotation of the Draft Genome Sequence of the Oomycete Lagenidium giganteum ARSEF 373.</title>
        <authorList>
            <person name="Morgan W.R."/>
            <person name="Tartar A."/>
        </authorList>
    </citation>
    <scope>NUCLEOTIDE SEQUENCE</scope>
    <source>
        <strain evidence="3">ARSEF 373</strain>
    </source>
</reference>
<gene>
    <name evidence="3" type="ORF">N0F65_004167</name>
</gene>
<evidence type="ECO:0000256" key="1">
    <source>
        <dbReference type="SAM" id="Coils"/>
    </source>
</evidence>
<dbReference type="AlphaFoldDB" id="A0AAV2ZCN6"/>
<feature type="region of interest" description="Disordered" evidence="2">
    <location>
        <begin position="101"/>
        <end position="126"/>
    </location>
</feature>
<feature type="region of interest" description="Disordered" evidence="2">
    <location>
        <begin position="913"/>
        <end position="945"/>
    </location>
</feature>
<keyword evidence="4" id="KW-1185">Reference proteome</keyword>
<keyword evidence="1" id="KW-0175">Coiled coil</keyword>
<comment type="caution">
    <text evidence="3">The sequence shown here is derived from an EMBL/GenBank/DDBJ whole genome shotgun (WGS) entry which is preliminary data.</text>
</comment>
<organism evidence="3 4">
    <name type="scientific">Lagenidium giganteum</name>
    <dbReference type="NCBI Taxonomy" id="4803"/>
    <lineage>
        <taxon>Eukaryota</taxon>
        <taxon>Sar</taxon>
        <taxon>Stramenopiles</taxon>
        <taxon>Oomycota</taxon>
        <taxon>Peronosporomycetes</taxon>
        <taxon>Pythiales</taxon>
        <taxon>Pythiaceae</taxon>
    </lineage>
</organism>
<feature type="coiled-coil region" evidence="1">
    <location>
        <begin position="351"/>
        <end position="378"/>
    </location>
</feature>
<evidence type="ECO:0000256" key="2">
    <source>
        <dbReference type="SAM" id="MobiDB-lite"/>
    </source>
</evidence>
<protein>
    <submittedName>
        <fullName evidence="3">Uncharacterized protein</fullName>
    </submittedName>
</protein>
<feature type="coiled-coil region" evidence="1">
    <location>
        <begin position="587"/>
        <end position="614"/>
    </location>
</feature>
<dbReference type="EMBL" id="DAKRPA010000016">
    <property type="protein sequence ID" value="DBA03750.1"/>
    <property type="molecule type" value="Genomic_DNA"/>
</dbReference>
<accession>A0AAV2ZCN6</accession>
<proteinExistence type="predicted"/>
<sequence>MFDMGDGATRLVWRHTPDLLLNEESLVEVITKLRAQVVALEKNELLSGSALPTWLVKALTEVASNVDSVVECHALQDQVTYLQKEVLELRHDLIMAQSSNSMNAFSPTPAHRQSMTSTRTKRQGSATKNVLAEAVAATDPAATGDGSATGAAGAVAVEQSATQQLLTSFNLEGVLKPVWDAIHKQTNEVASLRDAFQDTRDTCARLQSEIKRRDAISQARNNKHETTVQSQFEKLNESLRVCVSRSDLISVEQRLSAQMKSDRQRIVDDAEARSNKIIDQLLSSRADQEDINSMNAENTQVLARKIAKAEEQLRELNMKQTDLMERNTEMRIALIENTKRVDANGHDVDMIHEKMKVLENMSEHVNKLEESIKKEAETQDAGRKKSEDHVLDTVAETAVALRAEISQVNSTVTELINMDLESEIRAVTARLDMVSLGAADSARKITGLQKQVSANEEQSKNNFTQTFDSVDRIMQNISTLSEESMRLSYNLQQLFESENALAREFHEYVEKTDRQVGIVHKMAGELTADLERTGRTFEKEVVVIKNQLFSVEDGNTNLKREIEHTQHEVDRNLRAQHQENVGIRNVLEMLNKASEDMSARQDAAENQVMALQADNRAEIQTATAKLVAIVDKESDRIEALYASFQEKQDHFADIVARASIRNMDLPDLTREIDRVCETFVAECWKFETSARSSNRTSARGDNNATSRKLFNERQQQLLVKNCQFCADLVVARAEYEVLHSGCNKDLKMQLDMGDSMLDVQAGILEKVKVKVQTKIMNNKNIGEQFDKGSLDRRELYMETLKNMLDASIQRRTLVGAAAREPMETIRESDGGGGFLEAQRLVPASAGAPQLSTSRRKTSSRDRKSTIALPTYEPESSRQMFSPSSQYVLRAGFRLPRTSSPPTSPISPARKSMAALVGGAGTPGESSGEQLTYPPSPEDYGRSEALAGWTVDDKKDADMSKSFSLPVLKQQ</sequence>
<feature type="region of interest" description="Disordered" evidence="2">
    <location>
        <begin position="841"/>
        <end position="880"/>
    </location>
</feature>